<evidence type="ECO:0000256" key="1">
    <source>
        <dbReference type="SAM" id="SignalP"/>
    </source>
</evidence>
<dbReference type="EMBL" id="CADCWF010000120">
    <property type="protein sequence ID" value="CAA9553008.1"/>
    <property type="molecule type" value="Genomic_DNA"/>
</dbReference>
<proteinExistence type="predicted"/>
<feature type="signal peptide" evidence="1">
    <location>
        <begin position="1"/>
        <end position="29"/>
    </location>
</feature>
<sequence length="183" mass="18604">MPRRVLPALALALALLLGAAPLLPAPAAAQSPCAADVASADGFVSGGLGLTKPELDALFGPGEAGQGGWLYQMDGATLEAAGCDLVLFFPAGWQAEREPGAEADLVASLLPADAVLVETWQLGALASDSQFAEVWVSDALADRYAALVADRTGDVLVVFTYEAAGYDAGPLLRAEIRPGTPAG</sequence>
<name>A0A6J4UK06_9BACT</name>
<keyword evidence="1" id="KW-0732">Signal</keyword>
<gene>
    <name evidence="2" type="ORF">AVDCRST_MAG59-1915</name>
</gene>
<accession>A0A6J4UK06</accession>
<organism evidence="2">
    <name type="scientific">uncultured Thermomicrobiales bacterium</name>
    <dbReference type="NCBI Taxonomy" id="1645740"/>
    <lineage>
        <taxon>Bacteria</taxon>
        <taxon>Pseudomonadati</taxon>
        <taxon>Thermomicrobiota</taxon>
        <taxon>Thermomicrobia</taxon>
        <taxon>Thermomicrobiales</taxon>
        <taxon>environmental samples</taxon>
    </lineage>
</organism>
<dbReference type="AlphaFoldDB" id="A0A6J4UK06"/>
<evidence type="ECO:0000313" key="2">
    <source>
        <dbReference type="EMBL" id="CAA9553008.1"/>
    </source>
</evidence>
<feature type="chain" id="PRO_5027068959" evidence="1">
    <location>
        <begin position="30"/>
        <end position="183"/>
    </location>
</feature>
<reference evidence="2" key="1">
    <citation type="submission" date="2020-02" db="EMBL/GenBank/DDBJ databases">
        <authorList>
            <person name="Meier V. D."/>
        </authorList>
    </citation>
    <scope>NUCLEOTIDE SEQUENCE</scope>
    <source>
        <strain evidence="2">AVDCRST_MAG59</strain>
    </source>
</reference>
<protein>
    <submittedName>
        <fullName evidence="2">Uncharacterized protein</fullName>
    </submittedName>
</protein>